<evidence type="ECO:0000313" key="3">
    <source>
        <dbReference type="Proteomes" id="UP000039865"/>
    </source>
</evidence>
<proteinExistence type="predicted"/>
<gene>
    <name evidence="2" type="primary">Contig4778.g5107</name>
    <name evidence="2" type="ORF">STYLEM_3923</name>
</gene>
<evidence type="ECO:0000256" key="1">
    <source>
        <dbReference type="SAM" id="MobiDB-lite"/>
    </source>
</evidence>
<evidence type="ECO:0000313" key="2">
    <source>
        <dbReference type="EMBL" id="CDW74939.1"/>
    </source>
</evidence>
<organism evidence="2 3">
    <name type="scientific">Stylonychia lemnae</name>
    <name type="common">Ciliate</name>
    <dbReference type="NCBI Taxonomy" id="5949"/>
    <lineage>
        <taxon>Eukaryota</taxon>
        <taxon>Sar</taxon>
        <taxon>Alveolata</taxon>
        <taxon>Ciliophora</taxon>
        <taxon>Intramacronucleata</taxon>
        <taxon>Spirotrichea</taxon>
        <taxon>Stichotrichia</taxon>
        <taxon>Sporadotrichida</taxon>
        <taxon>Oxytrichidae</taxon>
        <taxon>Stylonychinae</taxon>
        <taxon>Stylonychia</taxon>
    </lineage>
</organism>
<name>A0A078A2D6_STYLE</name>
<sequence>MAYNYQQQQPQQQFQYEFEDRSENMQFGIEKVQGNVFNSSGNKVQQTANVQYNYDIYVPPDATQSHLPQQNQQFQYNYEAYDPTGHQNMNGASTQEKQKMHIPSQNTGIYFNNQAIQQPLHLQQKPQVLTTPQLNFQPPSLKDAEKQHKSAPLKTEEKTNNDDTYAKASILDTAGRDSVITKKSISKKRLSESEQKTCQCSIF</sequence>
<feature type="region of interest" description="Disordered" evidence="1">
    <location>
        <begin position="132"/>
        <end position="167"/>
    </location>
</feature>
<reference evidence="2 3" key="1">
    <citation type="submission" date="2014-06" db="EMBL/GenBank/DDBJ databases">
        <authorList>
            <person name="Swart Estienne"/>
        </authorList>
    </citation>
    <scope>NUCLEOTIDE SEQUENCE [LARGE SCALE GENOMIC DNA]</scope>
    <source>
        <strain evidence="2 3">130c</strain>
    </source>
</reference>
<dbReference type="EMBL" id="CCKQ01003799">
    <property type="protein sequence ID" value="CDW74939.1"/>
    <property type="molecule type" value="Genomic_DNA"/>
</dbReference>
<dbReference type="AlphaFoldDB" id="A0A078A2D6"/>
<keyword evidence="3" id="KW-1185">Reference proteome</keyword>
<protein>
    <submittedName>
        <fullName evidence="2">Uncharacterized protein</fullName>
    </submittedName>
</protein>
<feature type="compositionally biased region" description="Basic and acidic residues" evidence="1">
    <location>
        <begin position="142"/>
        <end position="165"/>
    </location>
</feature>
<dbReference type="InParanoid" id="A0A078A2D6"/>
<dbReference type="Proteomes" id="UP000039865">
    <property type="component" value="Unassembled WGS sequence"/>
</dbReference>
<accession>A0A078A2D6</accession>